<feature type="domain" description="EGF-like calcium-binding" evidence="16">
    <location>
        <begin position="834"/>
        <end position="870"/>
    </location>
</feature>
<feature type="domain" description="EGF-like" evidence="17">
    <location>
        <begin position="833"/>
        <end position="870"/>
    </location>
</feature>
<dbReference type="InterPro" id="IPR000152">
    <property type="entry name" value="EGF-type_Asp/Asn_hydroxyl_site"/>
</dbReference>
<dbReference type="InterPro" id="IPR000033">
    <property type="entry name" value="LDLR_classB_rpt"/>
</dbReference>
<dbReference type="FunFam" id="4.10.400.10:FF:000045">
    <property type="entry name" value="Low-density lipoprotein receptor-related protein 2"/>
    <property type="match status" value="1"/>
</dbReference>
<evidence type="ECO:0000256" key="6">
    <source>
        <dbReference type="ARBA" id="ARBA00022729"/>
    </source>
</evidence>
<dbReference type="SUPFAM" id="SSF57424">
    <property type="entry name" value="LDL receptor-like module"/>
    <property type="match status" value="6"/>
</dbReference>
<feature type="region of interest" description="Disordered" evidence="15">
    <location>
        <begin position="2032"/>
        <end position="2065"/>
    </location>
</feature>
<dbReference type="InterPro" id="IPR050778">
    <property type="entry name" value="Cueball_EGF_LRP_Nidogen"/>
</dbReference>
<dbReference type="SUPFAM" id="SSF63825">
    <property type="entry name" value="YWTD domain"/>
    <property type="match status" value="4"/>
</dbReference>
<keyword evidence="2" id="KW-1003">Cell membrane</keyword>
<evidence type="ECO:0000256" key="3">
    <source>
        <dbReference type="ARBA" id="ARBA00022536"/>
    </source>
</evidence>
<feature type="disulfide bond" evidence="13">
    <location>
        <begin position="151"/>
        <end position="166"/>
    </location>
</feature>
<dbReference type="InterPro" id="IPR036055">
    <property type="entry name" value="LDL_receptor-like_sf"/>
</dbReference>
<keyword evidence="6" id="KW-0732">Signal</keyword>
<feature type="repeat" description="LDL-receptor class B" evidence="14">
    <location>
        <begin position="1709"/>
        <end position="1757"/>
    </location>
</feature>
<dbReference type="FunFam" id="2.10.25.10:FF:000010">
    <property type="entry name" value="Pro-epidermal growth factor"/>
    <property type="match status" value="1"/>
</dbReference>
<accession>A0AAE1GUJ8</accession>
<dbReference type="Pfam" id="PF00058">
    <property type="entry name" value="Ldl_recept_b"/>
    <property type="match status" value="10"/>
</dbReference>
<keyword evidence="11 18" id="KW-0675">Receptor</keyword>
<protein>
    <submittedName>
        <fullName evidence="18">Low-density lipoprotein receptor-related protein 4</fullName>
    </submittedName>
</protein>
<proteinExistence type="predicted"/>
<dbReference type="CDD" id="cd00054">
    <property type="entry name" value="EGF_CA"/>
    <property type="match status" value="1"/>
</dbReference>
<name>A0AAE1GUJ8_9NEOP</name>
<feature type="disulfide bond" evidence="13">
    <location>
        <begin position="270"/>
        <end position="285"/>
    </location>
</feature>
<dbReference type="GO" id="GO:0006897">
    <property type="term" value="P:endocytosis"/>
    <property type="evidence" value="ECO:0007669"/>
    <property type="project" value="UniProtKB-KW"/>
</dbReference>
<feature type="domain" description="EGF-like" evidence="17">
    <location>
        <begin position="528"/>
        <end position="566"/>
    </location>
</feature>
<feature type="repeat" description="LDL-receptor class B" evidence="14">
    <location>
        <begin position="1245"/>
        <end position="1287"/>
    </location>
</feature>
<keyword evidence="5" id="KW-0812">Transmembrane</keyword>
<feature type="repeat" description="LDL-receptor class B" evidence="14">
    <location>
        <begin position="698"/>
        <end position="741"/>
    </location>
</feature>
<dbReference type="EMBL" id="JAHWGI010000101">
    <property type="protein sequence ID" value="KAK3909507.1"/>
    <property type="molecule type" value="Genomic_DNA"/>
</dbReference>
<evidence type="ECO:0000256" key="11">
    <source>
        <dbReference type="ARBA" id="ARBA00023170"/>
    </source>
</evidence>
<evidence type="ECO:0000256" key="7">
    <source>
        <dbReference type="ARBA" id="ARBA00022737"/>
    </source>
</evidence>
<dbReference type="InterPro" id="IPR023415">
    <property type="entry name" value="LDLR_class-A_CS"/>
</dbReference>
<feature type="repeat" description="LDL-receptor class B" evidence="14">
    <location>
        <begin position="932"/>
        <end position="974"/>
    </location>
</feature>
<dbReference type="PANTHER" id="PTHR46513:SF13">
    <property type="entry name" value="EGF-LIKE DOMAIN-CONTAINING PROTEIN"/>
    <property type="match status" value="1"/>
</dbReference>
<dbReference type="Proteomes" id="UP001219518">
    <property type="component" value="Unassembled WGS sequence"/>
</dbReference>
<dbReference type="PROSITE" id="PS01187">
    <property type="entry name" value="EGF_CA"/>
    <property type="match status" value="1"/>
</dbReference>
<evidence type="ECO:0000256" key="9">
    <source>
        <dbReference type="ARBA" id="ARBA00023136"/>
    </source>
</evidence>
<feature type="repeat" description="LDL-receptor class B" evidence="14">
    <location>
        <begin position="612"/>
        <end position="654"/>
    </location>
</feature>
<comment type="subcellular location">
    <subcellularLocation>
        <location evidence="1">Cell membrane</location>
        <topology evidence="1">Single-pass type I membrane protein</topology>
    </subcellularLocation>
</comment>
<feature type="repeat" description="LDL-receptor class B" evidence="14">
    <location>
        <begin position="1443"/>
        <end position="1485"/>
    </location>
</feature>
<dbReference type="Gene3D" id="4.10.400.10">
    <property type="entry name" value="Low-density Lipoprotein Receptor"/>
    <property type="match status" value="8"/>
</dbReference>
<feature type="disulfide bond" evidence="13">
    <location>
        <begin position="332"/>
        <end position="344"/>
    </location>
</feature>
<dbReference type="InterPro" id="IPR002172">
    <property type="entry name" value="LDrepeatLR_classA_rpt"/>
</dbReference>
<gene>
    <name evidence="18" type="ORF">KUF71_003939</name>
</gene>
<dbReference type="Gene3D" id="2.10.25.10">
    <property type="entry name" value="Laminin"/>
    <property type="match status" value="2"/>
</dbReference>
<feature type="repeat" description="LDL-receptor class B" evidence="14">
    <location>
        <begin position="742"/>
        <end position="784"/>
    </location>
</feature>
<evidence type="ECO:0000256" key="1">
    <source>
        <dbReference type="ARBA" id="ARBA00004251"/>
    </source>
</evidence>
<feature type="compositionally biased region" description="Basic residues" evidence="15">
    <location>
        <begin position="2056"/>
        <end position="2065"/>
    </location>
</feature>
<dbReference type="PROSITE" id="PS01209">
    <property type="entry name" value="LDLRA_1"/>
    <property type="match status" value="4"/>
</dbReference>
<evidence type="ECO:0000256" key="14">
    <source>
        <dbReference type="PROSITE-ProRule" id="PRU00461"/>
    </source>
</evidence>
<feature type="disulfide bond" evidence="13">
    <location>
        <begin position="191"/>
        <end position="206"/>
    </location>
</feature>
<evidence type="ECO:0000256" key="10">
    <source>
        <dbReference type="ARBA" id="ARBA00023157"/>
    </source>
</evidence>
<dbReference type="SUPFAM" id="SSF57184">
    <property type="entry name" value="Growth factor receptor domain"/>
    <property type="match status" value="1"/>
</dbReference>
<feature type="repeat" description="LDL-receptor class B" evidence="14">
    <location>
        <begin position="1666"/>
        <end position="1708"/>
    </location>
</feature>
<evidence type="ECO:0000313" key="19">
    <source>
        <dbReference type="Proteomes" id="UP001219518"/>
    </source>
</evidence>
<feature type="disulfide bond" evidence="13">
    <location>
        <begin position="219"/>
        <end position="237"/>
    </location>
</feature>
<dbReference type="InterPro" id="IPR001881">
    <property type="entry name" value="EGF-like_Ca-bd_dom"/>
</dbReference>
<dbReference type="FunFam" id="2.120.10.30:FF:000241">
    <property type="entry name" value="Low-density lipoprotein receptor-related protein 6"/>
    <property type="match status" value="3"/>
</dbReference>
<evidence type="ECO:0000259" key="16">
    <source>
        <dbReference type="SMART" id="SM00179"/>
    </source>
</evidence>
<dbReference type="Gene3D" id="2.120.10.30">
    <property type="entry name" value="TolB, C-terminal domain"/>
    <property type="match status" value="5"/>
</dbReference>
<feature type="domain" description="EGF-like calcium-binding" evidence="16">
    <location>
        <begin position="525"/>
        <end position="566"/>
    </location>
</feature>
<feature type="region of interest" description="Disordered" evidence="15">
    <location>
        <begin position="1906"/>
        <end position="1977"/>
    </location>
</feature>
<dbReference type="GO" id="GO:0005886">
    <property type="term" value="C:plasma membrane"/>
    <property type="evidence" value="ECO:0007669"/>
    <property type="project" value="UniProtKB-SubCell"/>
</dbReference>
<evidence type="ECO:0000256" key="12">
    <source>
        <dbReference type="ARBA" id="ARBA00023180"/>
    </source>
</evidence>
<dbReference type="PROSITE" id="PS50068">
    <property type="entry name" value="LDLRA_2"/>
    <property type="match status" value="8"/>
</dbReference>
<dbReference type="CDD" id="cd00112">
    <property type="entry name" value="LDLa"/>
    <property type="match status" value="8"/>
</dbReference>
<feature type="compositionally biased region" description="Pro residues" evidence="15">
    <location>
        <begin position="2032"/>
        <end position="2049"/>
    </location>
</feature>
<dbReference type="InterPro" id="IPR018097">
    <property type="entry name" value="EGF_Ca-bd_CS"/>
</dbReference>
<dbReference type="SMART" id="SM00192">
    <property type="entry name" value="LDLa"/>
    <property type="match status" value="8"/>
</dbReference>
<organism evidence="18 19">
    <name type="scientific">Frankliniella fusca</name>
    <dbReference type="NCBI Taxonomy" id="407009"/>
    <lineage>
        <taxon>Eukaryota</taxon>
        <taxon>Metazoa</taxon>
        <taxon>Ecdysozoa</taxon>
        <taxon>Arthropoda</taxon>
        <taxon>Hexapoda</taxon>
        <taxon>Insecta</taxon>
        <taxon>Pterygota</taxon>
        <taxon>Neoptera</taxon>
        <taxon>Paraneoptera</taxon>
        <taxon>Thysanoptera</taxon>
        <taxon>Terebrantia</taxon>
        <taxon>Thripoidea</taxon>
        <taxon>Thripidae</taxon>
        <taxon>Frankliniella</taxon>
    </lineage>
</organism>
<feature type="disulfide bond" evidence="13">
    <location>
        <begin position="258"/>
        <end position="276"/>
    </location>
</feature>
<feature type="disulfide bond" evidence="13">
    <location>
        <begin position="299"/>
        <end position="317"/>
    </location>
</feature>
<feature type="disulfide bond" evidence="13">
    <location>
        <begin position="351"/>
        <end position="366"/>
    </location>
</feature>
<feature type="disulfide bond" evidence="13">
    <location>
        <begin position="212"/>
        <end position="224"/>
    </location>
</feature>
<keyword evidence="18" id="KW-0449">Lipoprotein</keyword>
<reference evidence="18" key="1">
    <citation type="submission" date="2021-07" db="EMBL/GenBank/DDBJ databases">
        <authorList>
            <person name="Catto M.A."/>
            <person name="Jacobson A."/>
            <person name="Kennedy G."/>
            <person name="Labadie P."/>
            <person name="Hunt B.G."/>
            <person name="Srinivasan R."/>
        </authorList>
    </citation>
    <scope>NUCLEOTIDE SEQUENCE</scope>
    <source>
        <strain evidence="18">PL_HMW_Pooled</strain>
        <tissue evidence="18">Head</tissue>
    </source>
</reference>
<feature type="disulfide bond" evidence="13">
    <location>
        <begin position="311"/>
        <end position="326"/>
    </location>
</feature>
<dbReference type="InterPro" id="IPR000742">
    <property type="entry name" value="EGF"/>
</dbReference>
<dbReference type="SMART" id="SM00179">
    <property type="entry name" value="EGF_CA"/>
    <property type="match status" value="2"/>
</dbReference>
<feature type="repeat" description="LDL-receptor class B" evidence="14">
    <location>
        <begin position="1288"/>
        <end position="1330"/>
    </location>
</feature>
<dbReference type="PRINTS" id="PR00261">
    <property type="entry name" value="LDLRECEPTOR"/>
</dbReference>
<feature type="disulfide bond" evidence="13">
    <location>
        <begin position="292"/>
        <end position="304"/>
    </location>
</feature>
<keyword evidence="3" id="KW-0245">EGF-like domain</keyword>
<evidence type="ECO:0000256" key="4">
    <source>
        <dbReference type="ARBA" id="ARBA00022583"/>
    </source>
</evidence>
<feature type="compositionally biased region" description="Gly residues" evidence="15">
    <location>
        <begin position="1967"/>
        <end position="1977"/>
    </location>
</feature>
<feature type="repeat" description="LDL-receptor class B" evidence="14">
    <location>
        <begin position="1017"/>
        <end position="1061"/>
    </location>
</feature>
<evidence type="ECO:0000256" key="15">
    <source>
        <dbReference type="SAM" id="MobiDB-lite"/>
    </source>
</evidence>
<keyword evidence="10 13" id="KW-1015">Disulfide bond</keyword>
<evidence type="ECO:0000259" key="17">
    <source>
        <dbReference type="SMART" id="SM00181"/>
    </source>
</evidence>
<feature type="region of interest" description="Disordered" evidence="15">
    <location>
        <begin position="1"/>
        <end position="30"/>
    </location>
</feature>
<dbReference type="Pfam" id="PF14670">
    <property type="entry name" value="FXa_inhibition"/>
    <property type="match status" value="1"/>
</dbReference>
<sequence>MTGQWEVEARKDDRGGEEQKEKFLRKRTLPHNATGDPWSWSGGPAVSYTRGAARPMYSGRAYDYHHLTRNPPNLPDQLATGLTVLRHGGKSPGSLPHLPRGQGMPPHSVNYDDLDMRQHMGQLPNQPCPPCERGWILCPLMCECIPEKLRCDKAKDCAMGEDEMDCDSECKGPGIVSCPTTKRCISSHWMCDGVDDCGDNSDELQCGSPINCTSKEFSCAHGYCVPLTWRCDGDNDCRDNSDEHNCTTTPCLENQFACGDLTCIPADDHCNEVIDCPDNSDEEGCDIDVVQCDASEFKCKYPVCVLKEYQCDGDNDCGDWSDEEDCPRRSACMHGDFQCRSGDCVPARQRCNGERDCEDGEDEADCGPELPATCPPGQHACASGYCIDAAWVCDGTEDCPAGEDEDEAQCANVPACNNQTHFACSDEAAAASTPAPPPSSSALLFPPHPLEMAIVPGISCIPRKHVCDGKKDCAAGDDERDCPVPRNCSASSGCAQLCMETADGREVCSCRQGYRLAADGRGCEDVDECADDEDPPCQQICINTNGSFLCSCRPDYVMRPDRRSCKSVEAPATLLLTNRVDIRQVNLNNRRTRTVLRGLHNAVALDFHWRTGEVYWSDYSMHVIRRAAINGSVEQDVVRWGLQTPAGLAVDWVHGLLFWTDYELRRVDVANLDGSMPTTIAHTDLEKPRDVAVHPGMAYVFWTDWGPRPKIERVEMNGQNRRAIITQGIKWPNGLALDYEKERIFWTDAMYHVIESSDLDGRARSVVLAKGLPHPFALTVFEDSIYWTDWHTRSVMGANKETGRRVRVVLDRLHLPMQVHSCHPKRQRAYGDRCPRGNDTCSHLCLPSATSFTCVCPVGVRLQSNRRTCEASPETMLIYVRKKEIHLREMSGSTADNGPQAALGLGPSARDAVLAVDGVRHAQAVAWDSASDSIFWSDFKATTISRARRDGSQQRVVVGTDLEDPVGLAVDWVRRRLYFSDYKSQRIETTDLEGDERVVLLWNLAGPRHLVLFPAGGLMFWSSWGGPKPLIESAGMDGRRRRSFVSDRLISPAGLAIDYDLKRLYWTDPGLGVIDSINVDGTDRRLVMDKMAHPFGLDVFGNRLYWTDSKNNDLYVLKDGKRNHTVRAGVSGLQGVTVFHQRRQPVRTGCDQDNYGCSHVCLLSNTHDVAGCACPVGWRMRQGPDEDGRTCEAQPGPYLLLARRYDIRRVPLGLPYVMDVPIPPAQPQQQQPQNAVAVDADRATGDVYWSDTILMRIVRMTRSGDNATAVVSSGLDTPYGLAVDSVGRKLYWTDSGRRIIEVSELDGSRRRVLVWDQLHNPCALALHYPAGLMFWSDWEEHAGRIERASMDGSSRTNKLDTFGIDKKFAVAAKSWLPQSRVRCHREAVAAGTNRFVMTSFMYYLNVLSTLNGFHCLTYVPCSLSVAIVSDGVYWPGGLAVHDERLYWSDVMLATVESARLDGSERAVVLHRLREQPAGVAILGGHLYWGYRGVTGALHRAPLPKNPPVNASEDSVIRPGLPYLLDIKAIDTSPLPADACAGAGCSDLCLRVPGGHACACPTGVNMNSDGRTCSTNMTDMLLFATPDGLARIATGSLQRFHDVLLPVPDVRKVVAVDFHWEHKIVVFADMALQEIRSVSMRNWSDVKTLVRLEGGEPTGVAVDWLADNLFWTDAGRRVLGVARLDGRHQKILVSKGLTSPRAIVVHPKKGLMFWTDWGMNGTREGTKIERAQLDGSERRAIVSTDLDKPNGLALDVQGGRLYWANYGRERIESCEITGNDRIQLVGQAQYVFGLTTLGDHIFWTDFNKRTLERAAKRTGRERMTVETMMDQVEDLKAVSSGRQRRIGTPPCGDNNGGCAYLCLAREVDIVCACPDRPSGPCLRSKYTPPERTHPACPAAVRFAQQTPLRPAGVNRRAPNPSEEEEYSEIDEGLTDVTHVSPDLRNATTKTAPRESGAGSSGAGSVSSAGGGGSGGGYRGWMRRLKYDRSAERVFDVRDDGHHGGTSPEILSLINSPGSIIAEHSSCVMEGITPPPTPPPPPRCTRPPPLGAPGHAPVHYHHPHLID</sequence>
<comment type="caution">
    <text evidence="18">The sequence shown here is derived from an EMBL/GenBank/DDBJ whole genome shotgun (WGS) entry which is preliminary data.</text>
</comment>
<evidence type="ECO:0000256" key="5">
    <source>
        <dbReference type="ARBA" id="ARBA00022692"/>
    </source>
</evidence>
<feature type="disulfide bond" evidence="13">
    <location>
        <begin position="231"/>
        <end position="246"/>
    </location>
</feature>
<keyword evidence="19" id="KW-1185">Reference proteome</keyword>
<evidence type="ECO:0000256" key="13">
    <source>
        <dbReference type="PROSITE-ProRule" id="PRU00124"/>
    </source>
</evidence>
<feature type="repeat" description="LDL-receptor class B" evidence="14">
    <location>
        <begin position="655"/>
        <end position="697"/>
    </location>
</feature>
<feature type="domain" description="EGF-like" evidence="17">
    <location>
        <begin position="1538"/>
        <end position="1573"/>
    </location>
</feature>
<dbReference type="SUPFAM" id="SSF57196">
    <property type="entry name" value="EGF/Laminin"/>
    <property type="match status" value="1"/>
</dbReference>
<keyword evidence="9" id="KW-0472">Membrane</keyword>
<dbReference type="PROSITE" id="PS51120">
    <property type="entry name" value="LDLRB"/>
    <property type="match status" value="12"/>
</dbReference>
<evidence type="ECO:0000256" key="2">
    <source>
        <dbReference type="ARBA" id="ARBA00022475"/>
    </source>
</evidence>
<dbReference type="Pfam" id="PF12662">
    <property type="entry name" value="cEGF"/>
    <property type="match status" value="1"/>
</dbReference>
<evidence type="ECO:0000313" key="18">
    <source>
        <dbReference type="EMBL" id="KAK3909507.1"/>
    </source>
</evidence>
<dbReference type="GO" id="GO:0005509">
    <property type="term" value="F:calcium ion binding"/>
    <property type="evidence" value="ECO:0007669"/>
    <property type="project" value="InterPro"/>
</dbReference>
<keyword evidence="8" id="KW-1133">Transmembrane helix</keyword>
<dbReference type="InterPro" id="IPR011042">
    <property type="entry name" value="6-blade_b-propeller_TolB-like"/>
</dbReference>
<feature type="compositionally biased region" description="Basic and acidic residues" evidence="15">
    <location>
        <begin position="7"/>
        <end position="22"/>
    </location>
</feature>
<feature type="disulfide bond" evidence="13">
    <location>
        <begin position="374"/>
        <end position="386"/>
    </location>
</feature>
<feature type="repeat" description="LDL-receptor class B" evidence="14">
    <location>
        <begin position="1062"/>
        <end position="1103"/>
    </location>
</feature>
<dbReference type="SMART" id="SM00135">
    <property type="entry name" value="LY"/>
    <property type="match status" value="17"/>
</dbReference>
<dbReference type="PROSITE" id="PS00010">
    <property type="entry name" value="ASX_HYDROXYL"/>
    <property type="match status" value="1"/>
</dbReference>
<keyword evidence="12" id="KW-0325">Glycoprotein</keyword>
<dbReference type="Pfam" id="PF00057">
    <property type="entry name" value="Ldl_recept_a"/>
    <property type="match status" value="6"/>
</dbReference>
<feature type="disulfide bond" evidence="13">
    <location>
        <begin position="467"/>
        <end position="482"/>
    </location>
</feature>
<evidence type="ECO:0000256" key="8">
    <source>
        <dbReference type="ARBA" id="ARBA00022989"/>
    </source>
</evidence>
<feature type="disulfide bond" evidence="13">
    <location>
        <begin position="381"/>
        <end position="399"/>
    </location>
</feature>
<feature type="domain" description="EGF-like" evidence="17">
    <location>
        <begin position="1149"/>
        <end position="1192"/>
    </location>
</feature>
<feature type="compositionally biased region" description="Acidic residues" evidence="15">
    <location>
        <begin position="1920"/>
        <end position="1932"/>
    </location>
</feature>
<feature type="domain" description="EGF-like" evidence="17">
    <location>
        <begin position="487"/>
        <end position="524"/>
    </location>
</feature>
<feature type="disulfide bond" evidence="13">
    <location>
        <begin position="251"/>
        <end position="263"/>
    </location>
</feature>
<dbReference type="SMART" id="SM00181">
    <property type="entry name" value="EGF"/>
    <property type="match status" value="5"/>
</dbReference>
<dbReference type="InterPro" id="IPR009030">
    <property type="entry name" value="Growth_fac_rcpt_cys_sf"/>
</dbReference>
<dbReference type="FunFam" id="2.120.10.30:FF:000008">
    <property type="entry name" value="Low-density lipoprotein receptor-related protein 4"/>
    <property type="match status" value="1"/>
</dbReference>
<dbReference type="PANTHER" id="PTHR46513">
    <property type="entry name" value="VITELLOGENIN RECEPTOR-LIKE PROTEIN-RELATED-RELATED"/>
    <property type="match status" value="1"/>
</dbReference>
<dbReference type="InterPro" id="IPR026823">
    <property type="entry name" value="cEGF"/>
</dbReference>
<keyword evidence="4" id="KW-0254">Endocytosis</keyword>
<feature type="disulfide bond" evidence="13">
    <location>
        <begin position="339"/>
        <end position="357"/>
    </location>
</feature>
<keyword evidence="7" id="KW-0677">Repeat</keyword>
<reference evidence="18" key="2">
    <citation type="journal article" date="2023" name="BMC Genomics">
        <title>Pest status, molecular evolution, and epigenetic factors derived from the genome assembly of Frankliniella fusca, a thysanopteran phytovirus vector.</title>
        <authorList>
            <person name="Catto M.A."/>
            <person name="Labadie P.E."/>
            <person name="Jacobson A.L."/>
            <person name="Kennedy G.G."/>
            <person name="Srinivasan R."/>
            <person name="Hunt B.G."/>
        </authorList>
    </citation>
    <scope>NUCLEOTIDE SEQUENCE</scope>
    <source>
        <strain evidence="18">PL_HMW_Pooled</strain>
    </source>
</reference>
<comment type="caution">
    <text evidence="13">Lacks conserved residue(s) required for the propagation of feature annotation.</text>
</comment>